<feature type="transmembrane region" description="Helical" evidence="6">
    <location>
        <begin position="83"/>
        <end position="104"/>
    </location>
</feature>
<evidence type="ECO:0000313" key="7">
    <source>
        <dbReference type="EMBL" id="WOC52170.1"/>
    </source>
</evidence>
<keyword evidence="8" id="KW-1185">Reference proteome</keyword>
<comment type="subcellular location">
    <subcellularLocation>
        <location evidence="1">Membrane</location>
        <topology evidence="1">Multi-pass membrane protein</topology>
    </subcellularLocation>
</comment>
<evidence type="ECO:0000256" key="4">
    <source>
        <dbReference type="ARBA" id="ARBA00022989"/>
    </source>
</evidence>
<dbReference type="PANTHER" id="PTHR30474">
    <property type="entry name" value="CELL CYCLE PROTEIN"/>
    <property type="match status" value="1"/>
</dbReference>
<dbReference type="PANTHER" id="PTHR30474:SF1">
    <property type="entry name" value="PEPTIDOGLYCAN GLYCOSYLTRANSFERASE MRDB"/>
    <property type="match status" value="1"/>
</dbReference>
<gene>
    <name evidence="7" type="ORF">BPO_1523</name>
</gene>
<evidence type="ECO:0000256" key="2">
    <source>
        <dbReference type="ARBA" id="ARBA00022692"/>
    </source>
</evidence>
<protein>
    <recommendedName>
        <fullName evidence="9">Rod shape-determining protein RodA</fullName>
    </recommendedName>
</protein>
<dbReference type="GO" id="GO:0005886">
    <property type="term" value="C:plasma membrane"/>
    <property type="evidence" value="ECO:0007669"/>
    <property type="project" value="TreeGrafter"/>
</dbReference>
<dbReference type="GO" id="GO:0008360">
    <property type="term" value="P:regulation of cell shape"/>
    <property type="evidence" value="ECO:0007669"/>
    <property type="project" value="UniProtKB-KW"/>
</dbReference>
<reference evidence="7" key="1">
    <citation type="submission" date="2023-10" db="EMBL/GenBank/DDBJ databases">
        <title>Characterization and whole genome sequencing of a novel strain of Bergeyella porcorum QD2021 isolated from pig.</title>
        <authorList>
            <person name="Liu G."/>
            <person name="Chen C."/>
            <person name="Han X."/>
        </authorList>
    </citation>
    <scope>NUCLEOTIDE SEQUENCE</scope>
    <source>
        <strain evidence="7">QD2021</strain>
    </source>
</reference>
<keyword evidence="2 6" id="KW-0812">Transmembrane</keyword>
<evidence type="ECO:0000256" key="1">
    <source>
        <dbReference type="ARBA" id="ARBA00004141"/>
    </source>
</evidence>
<sequence length="125" mass="14249">MLKNNKINPTKNNNKRNKTMNWTQGLDNLGLGLYMMICIFAIANIYSVEAELGKKQLIFFCISLVVGFIIFVTRTKFFENLAGIFYIGGVLLLVGLFPFGTELLGQKNWYKFGSITMQPGRVLRR</sequence>
<dbReference type="GO" id="GO:0032153">
    <property type="term" value="C:cell division site"/>
    <property type="evidence" value="ECO:0007669"/>
    <property type="project" value="TreeGrafter"/>
</dbReference>
<dbReference type="KEGG" id="bpor:BPO_1523"/>
<keyword evidence="5 6" id="KW-0472">Membrane</keyword>
<keyword evidence="4 6" id="KW-1133">Transmembrane helix</keyword>
<dbReference type="AlphaFoldDB" id="A0AAU0F252"/>
<evidence type="ECO:0008006" key="9">
    <source>
        <dbReference type="Google" id="ProtNLM"/>
    </source>
</evidence>
<proteinExistence type="predicted"/>
<evidence type="ECO:0000256" key="3">
    <source>
        <dbReference type="ARBA" id="ARBA00022960"/>
    </source>
</evidence>
<feature type="transmembrane region" description="Helical" evidence="6">
    <location>
        <begin position="57"/>
        <end position="77"/>
    </location>
</feature>
<keyword evidence="3" id="KW-0133">Cell shape</keyword>
<name>A0AAU0F252_9FLAO</name>
<evidence type="ECO:0000256" key="6">
    <source>
        <dbReference type="SAM" id="Phobius"/>
    </source>
</evidence>
<evidence type="ECO:0000313" key="8">
    <source>
        <dbReference type="Proteomes" id="UP001432059"/>
    </source>
</evidence>
<dbReference type="GO" id="GO:0015648">
    <property type="term" value="F:lipid-linked peptidoglycan transporter activity"/>
    <property type="evidence" value="ECO:0007669"/>
    <property type="project" value="TreeGrafter"/>
</dbReference>
<dbReference type="EMBL" id="CP136426">
    <property type="protein sequence ID" value="WOC52170.1"/>
    <property type="molecule type" value="Genomic_DNA"/>
</dbReference>
<dbReference type="Proteomes" id="UP001432059">
    <property type="component" value="Chromosome"/>
</dbReference>
<dbReference type="InterPro" id="IPR001182">
    <property type="entry name" value="FtsW/RodA"/>
</dbReference>
<feature type="transmembrane region" description="Helical" evidence="6">
    <location>
        <begin position="29"/>
        <end position="48"/>
    </location>
</feature>
<accession>A0AAU0F252</accession>
<evidence type="ECO:0000256" key="5">
    <source>
        <dbReference type="ARBA" id="ARBA00023136"/>
    </source>
</evidence>
<dbReference type="GO" id="GO:0051301">
    <property type="term" value="P:cell division"/>
    <property type="evidence" value="ECO:0007669"/>
    <property type="project" value="InterPro"/>
</dbReference>
<dbReference type="Pfam" id="PF01098">
    <property type="entry name" value="FTSW_RODA_SPOVE"/>
    <property type="match status" value="1"/>
</dbReference>
<organism evidence="7 8">
    <name type="scientific">Bergeyella porcorum</name>
    <dbReference type="NCBI Taxonomy" id="1735111"/>
    <lineage>
        <taxon>Bacteria</taxon>
        <taxon>Pseudomonadati</taxon>
        <taxon>Bacteroidota</taxon>
        <taxon>Flavobacteriia</taxon>
        <taxon>Flavobacteriales</taxon>
        <taxon>Weeksellaceae</taxon>
        <taxon>Bergeyella</taxon>
    </lineage>
</organism>